<sequence length="529" mass="59553">MGCATSKEAARRRAEKASWYAPVSRSVSAPIHYPAENEDDSCHVVSLASSSYGIMEMERPGDPTKKGSFVRILHDKHVILEEMINSIDIARPKIQQPSCPMKLQTVQEETREHDDALPETINTWELMEGLDEEESKTPSPLIRTAEARPFEKSISFSKIICADSQFSELGTTFMNRDSPIYADEMLTRRCAINSGQRKYGFRHHSSLSFSGAEEHLCGSEYLRCSDAGSLHTTPLKSSLRTPPAEPFLTISHEKRSPVQELESESPLFDPALMATFEEALQGISLPQDEWILSRNVKEESATNSSTSSGNSTWVMSESSSDAESCPQSESLQLHQGYQHFTPPSARKREDSSNASPWMGGVRYSKNLLTLESFEFRCPPRGEEKVVLYFTSLRGIRKTYEDCCDVRLILRGFGVHVDERDVWMHSKFREELRDLLESRTIQVPRLFIKGRYIGGTEDVKQLHEDGVLVSLIEDLPCLGMFRKPCQGCADIRFVPCLTCSGSCKVFDEMGHTTRCERCNENGLIMCPICT</sequence>
<protein>
    <recommendedName>
        <fullName evidence="2">Glutaredoxin domain-containing protein</fullName>
    </recommendedName>
</protein>
<feature type="region of interest" description="Disordered" evidence="1">
    <location>
        <begin position="296"/>
        <end position="328"/>
    </location>
</feature>
<dbReference type="Proteomes" id="UP000825935">
    <property type="component" value="Chromosome 38"/>
</dbReference>
<keyword evidence="4" id="KW-1185">Reference proteome</keyword>
<evidence type="ECO:0000313" key="3">
    <source>
        <dbReference type="EMBL" id="KAH7278535.1"/>
    </source>
</evidence>
<evidence type="ECO:0000313" key="4">
    <source>
        <dbReference type="Proteomes" id="UP000825935"/>
    </source>
</evidence>
<dbReference type="PANTHER" id="PTHR45669:SF22">
    <property type="entry name" value="GLUTAREDOXIN DOMAIN-CONTAINING CYSTEINE-RICH PROTEIN CG12206-RELATED"/>
    <property type="match status" value="1"/>
</dbReference>
<evidence type="ECO:0000256" key="1">
    <source>
        <dbReference type="SAM" id="MobiDB-lite"/>
    </source>
</evidence>
<dbReference type="Pfam" id="PF23733">
    <property type="entry name" value="GRXCR1-2_C"/>
    <property type="match status" value="1"/>
</dbReference>
<dbReference type="Gene3D" id="3.40.30.10">
    <property type="entry name" value="Glutaredoxin"/>
    <property type="match status" value="1"/>
</dbReference>
<dbReference type="PANTHER" id="PTHR45669">
    <property type="entry name" value="GLUTAREDOXIN DOMAIN-CONTAINING CYSTEINE-RICH PROTEIN CG12206-RELATED"/>
    <property type="match status" value="1"/>
</dbReference>
<dbReference type="AlphaFoldDB" id="A0A8T2Q4D4"/>
<accession>A0A8T2Q4D4</accession>
<reference evidence="3" key="1">
    <citation type="submission" date="2021-08" db="EMBL/GenBank/DDBJ databases">
        <title>WGS assembly of Ceratopteris richardii.</title>
        <authorList>
            <person name="Marchant D.B."/>
            <person name="Chen G."/>
            <person name="Jenkins J."/>
            <person name="Shu S."/>
            <person name="Leebens-Mack J."/>
            <person name="Grimwood J."/>
            <person name="Schmutz J."/>
            <person name="Soltis P."/>
            <person name="Soltis D."/>
            <person name="Chen Z.-H."/>
        </authorList>
    </citation>
    <scope>NUCLEOTIDE SEQUENCE</scope>
    <source>
        <strain evidence="3">Whitten #5841</strain>
        <tissue evidence="3">Leaf</tissue>
    </source>
</reference>
<organism evidence="3 4">
    <name type="scientific">Ceratopteris richardii</name>
    <name type="common">Triangle waterfern</name>
    <dbReference type="NCBI Taxonomy" id="49495"/>
    <lineage>
        <taxon>Eukaryota</taxon>
        <taxon>Viridiplantae</taxon>
        <taxon>Streptophyta</taxon>
        <taxon>Embryophyta</taxon>
        <taxon>Tracheophyta</taxon>
        <taxon>Polypodiopsida</taxon>
        <taxon>Polypodiidae</taxon>
        <taxon>Polypodiales</taxon>
        <taxon>Pteridineae</taxon>
        <taxon>Pteridaceae</taxon>
        <taxon>Parkerioideae</taxon>
        <taxon>Ceratopteris</taxon>
    </lineage>
</organism>
<feature type="compositionally biased region" description="Low complexity" evidence="1">
    <location>
        <begin position="301"/>
        <end position="312"/>
    </location>
</feature>
<feature type="domain" description="Glutaredoxin" evidence="2">
    <location>
        <begin position="386"/>
        <end position="452"/>
    </location>
</feature>
<dbReference type="Pfam" id="PF00462">
    <property type="entry name" value="Glutaredoxin"/>
    <property type="match status" value="1"/>
</dbReference>
<dbReference type="SUPFAM" id="SSF52833">
    <property type="entry name" value="Thioredoxin-like"/>
    <property type="match status" value="1"/>
</dbReference>
<feature type="compositionally biased region" description="Polar residues" evidence="1">
    <location>
        <begin position="313"/>
        <end position="328"/>
    </location>
</feature>
<name>A0A8T2Q4D4_CERRI</name>
<gene>
    <name evidence="3" type="ORF">KP509_38G045300</name>
</gene>
<dbReference type="CDD" id="cd03031">
    <property type="entry name" value="GRX_GRX_like"/>
    <property type="match status" value="1"/>
</dbReference>
<feature type="region of interest" description="Disordered" evidence="1">
    <location>
        <begin position="232"/>
        <end position="263"/>
    </location>
</feature>
<dbReference type="InterPro" id="IPR002109">
    <property type="entry name" value="Glutaredoxin"/>
</dbReference>
<dbReference type="OrthoDB" id="423313at2759"/>
<proteinExistence type="predicted"/>
<evidence type="ECO:0000259" key="2">
    <source>
        <dbReference type="Pfam" id="PF00462"/>
    </source>
</evidence>
<dbReference type="PROSITE" id="PS51354">
    <property type="entry name" value="GLUTAREDOXIN_2"/>
    <property type="match status" value="1"/>
</dbReference>
<dbReference type="EMBL" id="CM035443">
    <property type="protein sequence ID" value="KAH7278535.1"/>
    <property type="molecule type" value="Genomic_DNA"/>
</dbReference>
<dbReference type="InterPro" id="IPR036249">
    <property type="entry name" value="Thioredoxin-like_sf"/>
</dbReference>
<comment type="caution">
    <text evidence="3">The sequence shown here is derived from an EMBL/GenBank/DDBJ whole genome shotgun (WGS) entry which is preliminary data.</text>
</comment>
<dbReference type="OMA" id="RRCAINS"/>